<name>A0A0N5CCW9_STREA</name>
<accession>A0A0N5CCW9</accession>
<sequence>MPGYMDLYEESSDDDLDGLKDYMSNIHRSRKNSKSPKHHVNYLKDNVIDGASSQDKIAAKNAMKHSTLKETPRLRQNNVSEKDKENKYVTNFVTQATHLSSESQSYSTPTSQESTTAMRLMTLRLDNMLKQMENRCQEKLKLYVDKAISDAIDKIKTINDEGVNTIMSTIENMSIQEPSKRKVAKKDIDNWNTAGTWSVKIGDEKKPLCFVALDVRKVVIAIDRDHLVSIKKAPDANLRQFLDKHTDISTIAKDLSNPQKLGMTIADIMFPKDVQIFFKFYHSLTRTSKRPPLPEDKMKTFRQALLYCGMASFCVKEERQQYFSTVVEAINNRASHWSGRGQKASFNSDDFETFWKSSDFPWPVDVKIENANV</sequence>
<evidence type="ECO:0000313" key="1">
    <source>
        <dbReference type="Proteomes" id="UP000046392"/>
    </source>
</evidence>
<proteinExistence type="predicted"/>
<organism evidence="1 2">
    <name type="scientific">Strongyloides papillosus</name>
    <name type="common">Intestinal threadworm</name>
    <dbReference type="NCBI Taxonomy" id="174720"/>
    <lineage>
        <taxon>Eukaryota</taxon>
        <taxon>Metazoa</taxon>
        <taxon>Ecdysozoa</taxon>
        <taxon>Nematoda</taxon>
        <taxon>Chromadorea</taxon>
        <taxon>Rhabditida</taxon>
        <taxon>Tylenchina</taxon>
        <taxon>Panagrolaimomorpha</taxon>
        <taxon>Strongyloidoidea</taxon>
        <taxon>Strongyloididae</taxon>
        <taxon>Strongyloides</taxon>
    </lineage>
</organism>
<keyword evidence="1" id="KW-1185">Reference proteome</keyword>
<reference evidence="2" key="1">
    <citation type="submission" date="2017-02" db="UniProtKB">
        <authorList>
            <consortium name="WormBaseParasite"/>
        </authorList>
    </citation>
    <scope>IDENTIFICATION</scope>
</reference>
<dbReference type="Proteomes" id="UP000046392">
    <property type="component" value="Unplaced"/>
</dbReference>
<dbReference type="AlphaFoldDB" id="A0A0N5CCW9"/>
<dbReference type="WBParaSite" id="SPAL_0001571800.1">
    <property type="protein sequence ID" value="SPAL_0001571800.1"/>
    <property type="gene ID" value="SPAL_0001571800"/>
</dbReference>
<protein>
    <submittedName>
        <fullName evidence="2">DUF4806 domain-containing protein</fullName>
    </submittedName>
</protein>
<evidence type="ECO:0000313" key="2">
    <source>
        <dbReference type="WBParaSite" id="SPAL_0001571800.1"/>
    </source>
</evidence>